<dbReference type="EMBL" id="DPIY01000010">
    <property type="protein sequence ID" value="HCT58450.1"/>
    <property type="molecule type" value="Genomic_DNA"/>
</dbReference>
<dbReference type="FunFam" id="3.30.70.1400:FF:000001">
    <property type="entry name" value="Aminomethyltransferase"/>
    <property type="match status" value="1"/>
</dbReference>
<dbReference type="InterPro" id="IPR013977">
    <property type="entry name" value="GcvT_C"/>
</dbReference>
<dbReference type="InterPro" id="IPR029043">
    <property type="entry name" value="GcvT/YgfZ_C"/>
</dbReference>
<feature type="domain" description="GCVT N-terminal" evidence="9">
    <location>
        <begin position="18"/>
        <end position="271"/>
    </location>
</feature>
<dbReference type="GO" id="GO:0004047">
    <property type="term" value="F:aminomethyltransferase activity"/>
    <property type="evidence" value="ECO:0007669"/>
    <property type="project" value="UniProtKB-UniRule"/>
</dbReference>
<dbReference type="GO" id="GO:0032259">
    <property type="term" value="P:methylation"/>
    <property type="evidence" value="ECO:0007669"/>
    <property type="project" value="UniProtKB-KW"/>
</dbReference>
<evidence type="ECO:0000256" key="7">
    <source>
        <dbReference type="HAMAP-Rule" id="MF_00259"/>
    </source>
</evidence>
<dbReference type="SUPFAM" id="SSF101790">
    <property type="entry name" value="Aminomethyltransferase beta-barrel domain"/>
    <property type="match status" value="1"/>
</dbReference>
<dbReference type="PANTHER" id="PTHR43757">
    <property type="entry name" value="AMINOMETHYLTRANSFERASE"/>
    <property type="match status" value="1"/>
</dbReference>
<comment type="caution">
    <text evidence="11">The sequence shown here is derived from an EMBL/GenBank/DDBJ whole genome shotgun (WGS) entry which is preliminary data.</text>
</comment>
<dbReference type="Proteomes" id="UP000264071">
    <property type="component" value="Unassembled WGS sequence"/>
</dbReference>
<dbReference type="GO" id="GO:0005960">
    <property type="term" value="C:glycine cleavage complex"/>
    <property type="evidence" value="ECO:0007669"/>
    <property type="project" value="InterPro"/>
</dbReference>
<protein>
    <recommendedName>
        <fullName evidence="2 7">Aminomethyltransferase</fullName>
        <ecNumber evidence="2 7">2.1.2.10</ecNumber>
    </recommendedName>
    <alternativeName>
        <fullName evidence="5 7">Glycine cleavage system T protein</fullName>
    </alternativeName>
</protein>
<dbReference type="FunFam" id="2.40.30.110:FF:000003">
    <property type="entry name" value="Aminomethyltransferase"/>
    <property type="match status" value="1"/>
</dbReference>
<dbReference type="Gene3D" id="3.30.70.1400">
    <property type="entry name" value="Aminomethyltransferase beta-barrel domains"/>
    <property type="match status" value="1"/>
</dbReference>
<dbReference type="InterPro" id="IPR006223">
    <property type="entry name" value="GcvT"/>
</dbReference>
<dbReference type="Gene3D" id="2.40.30.110">
    <property type="entry name" value="Aminomethyltransferase beta-barrel domains"/>
    <property type="match status" value="1"/>
</dbReference>
<reference evidence="11 12" key="1">
    <citation type="journal article" date="2018" name="Nat. Biotechnol.">
        <title>A standardized bacterial taxonomy based on genome phylogeny substantially revises the tree of life.</title>
        <authorList>
            <person name="Parks D.H."/>
            <person name="Chuvochina M."/>
            <person name="Waite D.W."/>
            <person name="Rinke C."/>
            <person name="Skarshewski A."/>
            <person name="Chaumeil P.A."/>
            <person name="Hugenholtz P."/>
        </authorList>
    </citation>
    <scope>NUCLEOTIDE SEQUENCE [LARGE SCALE GENOMIC DNA]</scope>
    <source>
        <strain evidence="11">UBA8844</strain>
    </source>
</reference>
<dbReference type="FunFam" id="4.10.1250.10:FF:000001">
    <property type="entry name" value="Aminomethyltransferase"/>
    <property type="match status" value="1"/>
</dbReference>
<evidence type="ECO:0000256" key="4">
    <source>
        <dbReference type="ARBA" id="ARBA00022679"/>
    </source>
</evidence>
<dbReference type="OMA" id="MPVQYPA"/>
<feature type="binding site" evidence="8">
    <location>
        <position position="207"/>
    </location>
    <ligand>
        <name>substrate</name>
    </ligand>
</feature>
<organism evidence="11 12">
    <name type="scientific">Gemmatimonas aurantiaca</name>
    <dbReference type="NCBI Taxonomy" id="173480"/>
    <lineage>
        <taxon>Bacteria</taxon>
        <taxon>Pseudomonadati</taxon>
        <taxon>Gemmatimonadota</taxon>
        <taxon>Gemmatimonadia</taxon>
        <taxon>Gemmatimonadales</taxon>
        <taxon>Gemmatimonadaceae</taxon>
        <taxon>Gemmatimonas</taxon>
    </lineage>
</organism>
<evidence type="ECO:0000313" key="12">
    <source>
        <dbReference type="Proteomes" id="UP000264071"/>
    </source>
</evidence>
<dbReference type="NCBIfam" id="TIGR00528">
    <property type="entry name" value="gcvT"/>
    <property type="match status" value="1"/>
</dbReference>
<name>A0A3D4VBF3_9BACT</name>
<feature type="domain" description="Aminomethyltransferase C-terminal" evidence="10">
    <location>
        <begin position="291"/>
        <end position="369"/>
    </location>
</feature>
<evidence type="ECO:0000256" key="2">
    <source>
        <dbReference type="ARBA" id="ARBA00012616"/>
    </source>
</evidence>
<evidence type="ECO:0000259" key="9">
    <source>
        <dbReference type="Pfam" id="PF01571"/>
    </source>
</evidence>
<dbReference type="GO" id="GO:0019464">
    <property type="term" value="P:glycine decarboxylation via glycine cleavage system"/>
    <property type="evidence" value="ECO:0007669"/>
    <property type="project" value="UniProtKB-UniRule"/>
</dbReference>
<dbReference type="EC" id="2.1.2.10" evidence="2 7"/>
<comment type="subunit">
    <text evidence="7">The glycine cleavage system is composed of four proteins: P, T, L and H.</text>
</comment>
<sequence length="374" mass="40044">MTANDTGAQGSALKRTPLHDVHVALGAKIVPFAGYEMPVQYPAGITVEHKAVRESCGMFDVSHMGEVIVRGPDAIRFVSSVTSNDVAALGIGQVQYSTLLRADGTIVDDLLVYRFADHLMLVINASNRDKDLAHLQAHLAGFDCTMEDISDATALLAVQGPQAPAIVAALADVPLDGVKYYWFTEGRVAGVPCIISRTGYTGELGFELYFDATHATAVWNAVMAAGAVTPCGLGARDTLRLEAGLCLYGNELDDQITPLEAGLNWLVKLGKAEPFLGKDVLVRQHQDGTDRKLVGFTFEERAIPRHGYPVVYGGVAFGEVRSGTMSPTLGIPVGTCYLPSAAAVEGTRFDVDIRGKRVPARVVKLPFYKRPGKA</sequence>
<dbReference type="Pfam" id="PF08669">
    <property type="entry name" value="GCV_T_C"/>
    <property type="match status" value="1"/>
</dbReference>
<comment type="function">
    <text evidence="7">The glycine cleavage system catalyzes the degradation of glycine.</text>
</comment>
<dbReference type="Gene3D" id="3.30.1360.120">
    <property type="entry name" value="Probable tRNA modification gtpase trme, domain 1"/>
    <property type="match status" value="1"/>
</dbReference>
<dbReference type="GO" id="GO:0008483">
    <property type="term" value="F:transaminase activity"/>
    <property type="evidence" value="ECO:0007669"/>
    <property type="project" value="UniProtKB-KW"/>
</dbReference>
<evidence type="ECO:0000256" key="1">
    <source>
        <dbReference type="ARBA" id="ARBA00008609"/>
    </source>
</evidence>
<dbReference type="InterPro" id="IPR027266">
    <property type="entry name" value="TrmE/GcvT-like"/>
</dbReference>
<dbReference type="GO" id="GO:0008168">
    <property type="term" value="F:methyltransferase activity"/>
    <property type="evidence" value="ECO:0007669"/>
    <property type="project" value="UniProtKB-KW"/>
</dbReference>
<dbReference type="Pfam" id="PF01571">
    <property type="entry name" value="GCV_T"/>
    <property type="match status" value="1"/>
</dbReference>
<evidence type="ECO:0000256" key="8">
    <source>
        <dbReference type="PIRSR" id="PIRSR006487-1"/>
    </source>
</evidence>
<dbReference type="InterPro" id="IPR006222">
    <property type="entry name" value="GCVT_N"/>
</dbReference>
<evidence type="ECO:0000259" key="10">
    <source>
        <dbReference type="Pfam" id="PF08669"/>
    </source>
</evidence>
<comment type="catalytic activity">
    <reaction evidence="6 7">
        <text>N(6)-[(R)-S(8)-aminomethyldihydrolipoyl]-L-lysyl-[protein] + (6S)-5,6,7,8-tetrahydrofolate = N(6)-[(R)-dihydrolipoyl]-L-lysyl-[protein] + (6R)-5,10-methylene-5,6,7,8-tetrahydrofolate + NH4(+)</text>
        <dbReference type="Rhea" id="RHEA:16945"/>
        <dbReference type="Rhea" id="RHEA-COMP:10475"/>
        <dbReference type="Rhea" id="RHEA-COMP:10492"/>
        <dbReference type="ChEBI" id="CHEBI:15636"/>
        <dbReference type="ChEBI" id="CHEBI:28938"/>
        <dbReference type="ChEBI" id="CHEBI:57453"/>
        <dbReference type="ChEBI" id="CHEBI:83100"/>
        <dbReference type="ChEBI" id="CHEBI:83143"/>
        <dbReference type="EC" id="2.1.2.10"/>
    </reaction>
</comment>
<evidence type="ECO:0000313" key="11">
    <source>
        <dbReference type="EMBL" id="HCT58450.1"/>
    </source>
</evidence>
<dbReference type="HAMAP" id="MF_00259">
    <property type="entry name" value="GcvT"/>
    <property type="match status" value="1"/>
</dbReference>
<dbReference type="AlphaFoldDB" id="A0A3D4VBF3"/>
<keyword evidence="4 7" id="KW-0808">Transferase</keyword>
<dbReference type="InterPro" id="IPR028896">
    <property type="entry name" value="GcvT/YgfZ/DmdA"/>
</dbReference>
<evidence type="ECO:0000256" key="3">
    <source>
        <dbReference type="ARBA" id="ARBA00022576"/>
    </source>
</evidence>
<dbReference type="Gene3D" id="4.10.1250.10">
    <property type="entry name" value="Aminomethyltransferase fragment"/>
    <property type="match status" value="1"/>
</dbReference>
<keyword evidence="11" id="KW-0489">Methyltransferase</keyword>
<evidence type="ECO:0000256" key="5">
    <source>
        <dbReference type="ARBA" id="ARBA00031395"/>
    </source>
</evidence>
<comment type="similarity">
    <text evidence="1 7">Belongs to the GcvT family.</text>
</comment>
<proteinExistence type="inferred from homology"/>
<evidence type="ECO:0000256" key="6">
    <source>
        <dbReference type="ARBA" id="ARBA00047665"/>
    </source>
</evidence>
<dbReference type="PIRSF" id="PIRSF006487">
    <property type="entry name" value="GcvT"/>
    <property type="match status" value="1"/>
</dbReference>
<accession>A0A3D4VBF3</accession>
<dbReference type="PANTHER" id="PTHR43757:SF2">
    <property type="entry name" value="AMINOMETHYLTRANSFERASE, MITOCHONDRIAL"/>
    <property type="match status" value="1"/>
</dbReference>
<dbReference type="InterPro" id="IPR022903">
    <property type="entry name" value="GcvT_bac"/>
</dbReference>
<keyword evidence="3 7" id="KW-0032">Aminotransferase</keyword>
<gene>
    <name evidence="7 11" type="primary">gcvT</name>
    <name evidence="11" type="ORF">DGD08_14695</name>
</gene>
<dbReference type="SUPFAM" id="SSF103025">
    <property type="entry name" value="Folate-binding domain"/>
    <property type="match status" value="1"/>
</dbReference>
<dbReference type="NCBIfam" id="NF001567">
    <property type="entry name" value="PRK00389.1"/>
    <property type="match status" value="1"/>
</dbReference>
<dbReference type="GO" id="GO:0005829">
    <property type="term" value="C:cytosol"/>
    <property type="evidence" value="ECO:0007669"/>
    <property type="project" value="TreeGrafter"/>
</dbReference>